<dbReference type="Gene3D" id="2.60.40.1090">
    <property type="entry name" value="Fimbrial-type adhesion domain"/>
    <property type="match status" value="1"/>
</dbReference>
<comment type="caution">
    <text evidence="2">The sequence shown here is derived from an EMBL/GenBank/DDBJ whole genome shotgun (WGS) entry which is preliminary data.</text>
</comment>
<evidence type="ECO:0000313" key="2">
    <source>
        <dbReference type="EMBL" id="OCA53723.1"/>
    </source>
</evidence>
<name>A0A1B8YEZ5_9GAMM</name>
<keyword evidence="1" id="KW-0732">Signal</keyword>
<evidence type="ECO:0000313" key="3">
    <source>
        <dbReference type="Proteomes" id="UP000092665"/>
    </source>
</evidence>
<keyword evidence="3" id="KW-1185">Reference proteome</keyword>
<feature type="signal peptide" evidence="1">
    <location>
        <begin position="1"/>
        <end position="24"/>
    </location>
</feature>
<dbReference type="EMBL" id="LOIC01000080">
    <property type="protein sequence ID" value="OCA53723.1"/>
    <property type="molecule type" value="Genomic_DNA"/>
</dbReference>
<evidence type="ECO:0000256" key="1">
    <source>
        <dbReference type="SAM" id="SignalP"/>
    </source>
</evidence>
<evidence type="ECO:0008006" key="4">
    <source>
        <dbReference type="Google" id="ProtNLM"/>
    </source>
</evidence>
<dbReference type="InterPro" id="IPR036937">
    <property type="entry name" value="Adhesion_dom_fimbrial_sf"/>
</dbReference>
<dbReference type="RefSeq" id="WP_065391257.1">
    <property type="nucleotide sequence ID" value="NZ_CAWMQN010000080.1"/>
</dbReference>
<dbReference type="AlphaFoldDB" id="A0A1B8YEZ5"/>
<dbReference type="GO" id="GO:0007155">
    <property type="term" value="P:cell adhesion"/>
    <property type="evidence" value="ECO:0007669"/>
    <property type="project" value="InterPro"/>
</dbReference>
<sequence precursor="true">MKKQILKTCVAAALCLGGMSQALAVDVAANGHNQLVVNSTVAAAACQFEAIPVVDLNASAAAFSQAAVPGALAGGLRDVTIRTSGCPQFNDVANGAQLTITGTRVGPGDNFFSLTSNAHGNPAVVDHAVSLTLNGQRVQSGTAIDLHDVNTRAAVTDDNVITLKAGLVKLAAGGTAVLPAQSTANLVVAIAYP</sequence>
<gene>
    <name evidence="2" type="ORF">Phpb_03275</name>
</gene>
<dbReference type="Proteomes" id="UP000092665">
    <property type="component" value="Unassembled WGS sequence"/>
</dbReference>
<feature type="chain" id="PRO_5008619762" description="Fimbrial protein" evidence="1">
    <location>
        <begin position="25"/>
        <end position="193"/>
    </location>
</feature>
<reference evidence="3" key="1">
    <citation type="submission" date="2015-11" db="EMBL/GenBank/DDBJ databases">
        <authorList>
            <person name="Tobias N.J."/>
            <person name="Mishra B."/>
            <person name="Gupta D.K."/>
            <person name="Thines M."/>
            <person name="Stinear T.P."/>
            <person name="Bode H.B."/>
        </authorList>
    </citation>
    <scope>NUCLEOTIDE SEQUENCE [LARGE SCALE GENOMIC DNA]</scope>
    <source>
        <strain evidence="3">PB45.5</strain>
    </source>
</reference>
<accession>A0A1B8YEZ5</accession>
<organism evidence="2 3">
    <name type="scientific">Photorhabdus namnaonensis</name>
    <dbReference type="NCBI Taxonomy" id="1851568"/>
    <lineage>
        <taxon>Bacteria</taxon>
        <taxon>Pseudomonadati</taxon>
        <taxon>Pseudomonadota</taxon>
        <taxon>Gammaproteobacteria</taxon>
        <taxon>Enterobacterales</taxon>
        <taxon>Morganellaceae</taxon>
        <taxon>Photorhabdus</taxon>
    </lineage>
</organism>
<protein>
    <recommendedName>
        <fullName evidence="4">Fimbrial protein</fullName>
    </recommendedName>
</protein>
<proteinExistence type="predicted"/>
<dbReference type="PATRIC" id="fig|29488.15.peg.3600"/>
<dbReference type="GO" id="GO:0009289">
    <property type="term" value="C:pilus"/>
    <property type="evidence" value="ECO:0007669"/>
    <property type="project" value="InterPro"/>
</dbReference>